<dbReference type="InterPro" id="IPR050640">
    <property type="entry name" value="Bact_2-comp_sensor_kinase"/>
</dbReference>
<evidence type="ECO:0000259" key="2">
    <source>
        <dbReference type="Pfam" id="PF06580"/>
    </source>
</evidence>
<protein>
    <submittedName>
        <fullName evidence="3">Histidine kinase</fullName>
    </submittedName>
</protein>
<dbReference type="GO" id="GO:0016020">
    <property type="term" value="C:membrane"/>
    <property type="evidence" value="ECO:0007669"/>
    <property type="project" value="InterPro"/>
</dbReference>
<feature type="domain" description="Signal transduction histidine kinase internal region" evidence="2">
    <location>
        <begin position="169"/>
        <end position="247"/>
    </location>
</feature>
<dbReference type="PANTHER" id="PTHR34220">
    <property type="entry name" value="SENSOR HISTIDINE KINASE YPDA"/>
    <property type="match status" value="1"/>
</dbReference>
<feature type="transmembrane region" description="Helical" evidence="1">
    <location>
        <begin position="12"/>
        <end position="35"/>
    </location>
</feature>
<dbReference type="InterPro" id="IPR010559">
    <property type="entry name" value="Sig_transdc_His_kin_internal"/>
</dbReference>
<keyword evidence="1" id="KW-1133">Transmembrane helix</keyword>
<comment type="caution">
    <text evidence="3">The sequence shown here is derived from an EMBL/GenBank/DDBJ whole genome shotgun (WGS) entry which is preliminary data.</text>
</comment>
<feature type="transmembrane region" description="Helical" evidence="1">
    <location>
        <begin position="47"/>
        <end position="70"/>
    </location>
</feature>
<dbReference type="Proteomes" id="UP001169760">
    <property type="component" value="Unassembled WGS sequence"/>
</dbReference>
<proteinExistence type="predicted"/>
<sequence>MAMHPIFNANRSLLAVAVLWGVLCLFITGLIGWVLTDGYYDDMVLSIVLLALPWYFLLLFFCSSNLYICSRYPLDSSPLKDLVRAQCIAALGSIGLWLLLGWGWAELLNEMGLNDVDNIFENTLVLHILLGLILYGVWILVHYAFLIAKSSEHLSAEALQQKLLISEIELQAVKATVHPHFMYNSLTMLANLSLIAPQKIHSICVQMSDFLRYSVNYAKKEQVTLGDEINHIKNYLSVERERYGEHLSVNFNIDDAVLPMACMPLLLFPLVENSIKHGIGSNFENGFIDISIQLHNKTIAIEISNSVDSQAPAAQSTGIGLPSLKKRLGSFYGPAAQIKISKTPASKPSLEGASAVFRVNLRLPAINLLNNKHNG</sequence>
<keyword evidence="3" id="KW-0418">Kinase</keyword>
<name>A0AAW7XCN1_9GAMM</name>
<gene>
    <name evidence="3" type="ORF">Q4521_19710</name>
</gene>
<dbReference type="AlphaFoldDB" id="A0AAW7XCN1"/>
<organism evidence="3 4">
    <name type="scientific">Saccharophagus degradans</name>
    <dbReference type="NCBI Taxonomy" id="86304"/>
    <lineage>
        <taxon>Bacteria</taxon>
        <taxon>Pseudomonadati</taxon>
        <taxon>Pseudomonadota</taxon>
        <taxon>Gammaproteobacteria</taxon>
        <taxon>Cellvibrionales</taxon>
        <taxon>Cellvibrionaceae</taxon>
        <taxon>Saccharophagus</taxon>
    </lineage>
</organism>
<evidence type="ECO:0000256" key="1">
    <source>
        <dbReference type="SAM" id="Phobius"/>
    </source>
</evidence>
<keyword evidence="3" id="KW-0808">Transferase</keyword>
<keyword evidence="1" id="KW-0472">Membrane</keyword>
<dbReference type="Pfam" id="PF06580">
    <property type="entry name" value="His_kinase"/>
    <property type="match status" value="1"/>
</dbReference>
<feature type="transmembrane region" description="Helical" evidence="1">
    <location>
        <begin position="124"/>
        <end position="146"/>
    </location>
</feature>
<dbReference type="PANTHER" id="PTHR34220:SF7">
    <property type="entry name" value="SENSOR HISTIDINE KINASE YPDA"/>
    <property type="match status" value="1"/>
</dbReference>
<accession>A0AAW7XCN1</accession>
<evidence type="ECO:0000313" key="4">
    <source>
        <dbReference type="Proteomes" id="UP001169760"/>
    </source>
</evidence>
<dbReference type="RefSeq" id="WP_216065718.1">
    <property type="nucleotide sequence ID" value="NZ_JAHKPP010000047.1"/>
</dbReference>
<dbReference type="EMBL" id="JAUOPB010000017">
    <property type="protein sequence ID" value="MDO6424726.1"/>
    <property type="molecule type" value="Genomic_DNA"/>
</dbReference>
<dbReference type="GO" id="GO:0000155">
    <property type="term" value="F:phosphorelay sensor kinase activity"/>
    <property type="evidence" value="ECO:0007669"/>
    <property type="project" value="InterPro"/>
</dbReference>
<keyword evidence="1" id="KW-0812">Transmembrane</keyword>
<feature type="transmembrane region" description="Helical" evidence="1">
    <location>
        <begin position="82"/>
        <end position="104"/>
    </location>
</feature>
<reference evidence="3" key="1">
    <citation type="submission" date="2023-07" db="EMBL/GenBank/DDBJ databases">
        <title>Genome content predicts the carbon catabolic preferences of heterotrophic bacteria.</title>
        <authorList>
            <person name="Gralka M."/>
        </authorList>
    </citation>
    <scope>NUCLEOTIDE SEQUENCE</scope>
    <source>
        <strain evidence="3">I3M17_2</strain>
    </source>
</reference>
<evidence type="ECO:0000313" key="3">
    <source>
        <dbReference type="EMBL" id="MDO6424726.1"/>
    </source>
</evidence>